<feature type="compositionally biased region" description="Low complexity" evidence="1">
    <location>
        <begin position="405"/>
        <end position="417"/>
    </location>
</feature>
<proteinExistence type="predicted"/>
<evidence type="ECO:0000313" key="2">
    <source>
        <dbReference type="EMBL" id="AHE39231.1"/>
    </source>
</evidence>
<keyword evidence="2" id="KW-0614">Plasmid</keyword>
<organism evidence="2">
    <name type="scientific">Streptomyces sp. FR1</name>
    <dbReference type="NCBI Taxonomy" id="349971"/>
    <lineage>
        <taxon>Bacteria</taxon>
        <taxon>Bacillati</taxon>
        <taxon>Actinomycetota</taxon>
        <taxon>Actinomycetes</taxon>
        <taxon>Kitasatosporales</taxon>
        <taxon>Streptomycetaceae</taxon>
        <taxon>Streptomyces</taxon>
    </lineage>
</organism>
<accession>V9Z766</accession>
<dbReference type="AlphaFoldDB" id="V9Z766"/>
<protein>
    <submittedName>
        <fullName evidence="2">Uncharacterized protein</fullName>
    </submittedName>
</protein>
<evidence type="ECO:0000256" key="1">
    <source>
        <dbReference type="SAM" id="MobiDB-lite"/>
    </source>
</evidence>
<dbReference type="EMBL" id="KF602048">
    <property type="protein sequence ID" value="AHE39231.1"/>
    <property type="molecule type" value="Genomic_DNA"/>
</dbReference>
<name>V9Z766_9ACTN</name>
<geneLocation type="plasmid" evidence="2">
    <name>pFRL3</name>
</geneLocation>
<reference evidence="2" key="1">
    <citation type="submission" date="2013-09" db="EMBL/GenBank/DDBJ databases">
        <title>Complete nucleotide sequence of Streptomyces linear plasmid pFRL3.</title>
        <authorList>
            <person name="Chen Z."/>
            <person name="Fang P."/>
            <person name="Qin Z."/>
        </authorList>
    </citation>
    <scope>NUCLEOTIDE SEQUENCE</scope>
    <source>
        <plasmid evidence="2">pFRL3</plasmid>
    </source>
</reference>
<sequence length="417" mass="43821">MARGEPSGADQELIERLAALGLTVSAAQLERWRGAGLLPAHARRWLGRGRGSVSVLQEAVVDVAAALARHGRRGRDLRWTVIGWYAEAGRPLVPGVAVVPEPPWPAVREALLWAMANSRAHRVLAQARTAAGSTGEEEPDTGRDAFYTEAERALAHGPAGTPDPVALRRLMEGQAETAVVRGEDAVRRRAAVHLAAAAGMGSGEVGGALLVETLAVLLPHLDWSQAAGAAQQAEEEGTFDAWMPAAAVDPLASLAAAGEQEMAQARARAQLLAGVGGLHLMYGLLMPDTPALAALRTAIEDTGLAVLLQQMLPLLINPSGVPHALAACLTPQYERLADRVHELLAEHAQHSLFTGPGSQHPTAQAYMETWIDHIRTAPIRRTSAVPVAELGEQGAADGPEDHRGAAAAGRTPAPHRG</sequence>
<gene>
    <name evidence="2" type="ORF">pFRL3_454c</name>
</gene>
<feature type="region of interest" description="Disordered" evidence="1">
    <location>
        <begin position="392"/>
        <end position="417"/>
    </location>
</feature>
<dbReference type="RefSeq" id="WP_024126612.1">
    <property type="nucleotide sequence ID" value="NC_023283.1"/>
</dbReference>